<feature type="compositionally biased region" description="Low complexity" evidence="6">
    <location>
        <begin position="32"/>
        <end position="51"/>
    </location>
</feature>
<feature type="compositionally biased region" description="Polar residues" evidence="6">
    <location>
        <begin position="1"/>
        <end position="11"/>
    </location>
</feature>
<feature type="region of interest" description="Disordered" evidence="6">
    <location>
        <begin position="1"/>
        <end position="62"/>
    </location>
</feature>
<feature type="compositionally biased region" description="Polar residues" evidence="6">
    <location>
        <begin position="52"/>
        <end position="61"/>
    </location>
</feature>
<proteinExistence type="inferred from homology"/>
<reference evidence="7" key="1">
    <citation type="submission" date="2021-04" db="EMBL/GenBank/DDBJ databases">
        <authorList>
            <consortium name="Wellcome Sanger Institute Data Sharing"/>
        </authorList>
    </citation>
    <scope>NUCLEOTIDE SEQUENCE [LARGE SCALE GENOMIC DNA]</scope>
</reference>
<dbReference type="AlphaFoldDB" id="A0A671WA89"/>
<reference evidence="7" key="3">
    <citation type="submission" date="2025-09" db="UniProtKB">
        <authorList>
            <consortium name="Ensembl"/>
        </authorList>
    </citation>
    <scope>IDENTIFICATION</scope>
</reference>
<feature type="region of interest" description="Disordered" evidence="6">
    <location>
        <begin position="307"/>
        <end position="591"/>
    </location>
</feature>
<keyword evidence="5" id="KW-0206">Cytoskeleton</keyword>
<feature type="compositionally biased region" description="Polar residues" evidence="6">
    <location>
        <begin position="367"/>
        <end position="394"/>
    </location>
</feature>
<name>A0A671WA89_SPAAU</name>
<feature type="compositionally biased region" description="Polar residues" evidence="6">
    <location>
        <begin position="19"/>
        <end position="31"/>
    </location>
</feature>
<evidence type="ECO:0000313" key="7">
    <source>
        <dbReference type="Ensembl" id="ENSSAUP00010035850.1"/>
    </source>
</evidence>
<evidence type="ECO:0000256" key="5">
    <source>
        <dbReference type="ARBA" id="ARBA00023212"/>
    </source>
</evidence>
<feature type="compositionally biased region" description="Basic and acidic residues" evidence="6">
    <location>
        <begin position="73"/>
        <end position="85"/>
    </location>
</feature>
<dbReference type="InterPro" id="IPR008604">
    <property type="entry name" value="MAP7_fam"/>
</dbReference>
<dbReference type="GO" id="GO:0015630">
    <property type="term" value="C:microtubule cytoskeleton"/>
    <property type="evidence" value="ECO:0007669"/>
    <property type="project" value="InterPro"/>
</dbReference>
<feature type="compositionally biased region" description="Basic and acidic residues" evidence="6">
    <location>
        <begin position="483"/>
        <end position="546"/>
    </location>
</feature>
<evidence type="ECO:0000256" key="2">
    <source>
        <dbReference type="ARBA" id="ARBA00007525"/>
    </source>
</evidence>
<evidence type="ECO:0000256" key="6">
    <source>
        <dbReference type="SAM" id="MobiDB-lite"/>
    </source>
</evidence>
<accession>A0A671WA89</accession>
<dbReference type="GO" id="GO:0000226">
    <property type="term" value="P:microtubule cytoskeleton organization"/>
    <property type="evidence" value="ECO:0007669"/>
    <property type="project" value="InterPro"/>
</dbReference>
<protein>
    <recommendedName>
        <fullName evidence="9">Ensconsin</fullName>
    </recommendedName>
</protein>
<feature type="region of interest" description="Disordered" evidence="6">
    <location>
        <begin position="112"/>
        <end position="170"/>
    </location>
</feature>
<evidence type="ECO:0008006" key="9">
    <source>
        <dbReference type="Google" id="ProtNLM"/>
    </source>
</evidence>
<evidence type="ECO:0000256" key="1">
    <source>
        <dbReference type="ARBA" id="ARBA00004245"/>
    </source>
</evidence>
<dbReference type="InterPro" id="IPR051483">
    <property type="entry name" value="MAP7_domain-containing"/>
</dbReference>
<feature type="compositionally biased region" description="Basic and acidic residues" evidence="6">
    <location>
        <begin position="112"/>
        <end position="154"/>
    </location>
</feature>
<comment type="similarity">
    <text evidence="2">Belongs to the MAP7 family.</text>
</comment>
<reference evidence="7" key="2">
    <citation type="submission" date="2025-08" db="UniProtKB">
        <authorList>
            <consortium name="Ensembl"/>
        </authorList>
    </citation>
    <scope>IDENTIFICATION</scope>
</reference>
<feature type="compositionally biased region" description="Basic and acidic residues" evidence="6">
    <location>
        <begin position="554"/>
        <end position="573"/>
    </location>
</feature>
<keyword evidence="8" id="KW-1185">Reference proteome</keyword>
<keyword evidence="3" id="KW-0963">Cytoplasm</keyword>
<comment type="subcellular location">
    <subcellularLocation>
        <location evidence="1">Cytoplasm</location>
        <location evidence="1">Cytoskeleton</location>
    </subcellularLocation>
</comment>
<dbReference type="GeneTree" id="ENSGT00950000182941"/>
<dbReference type="Pfam" id="PF05672">
    <property type="entry name" value="MAP7"/>
    <property type="match status" value="1"/>
</dbReference>
<evidence type="ECO:0000256" key="4">
    <source>
        <dbReference type="ARBA" id="ARBA00023054"/>
    </source>
</evidence>
<dbReference type="Ensembl" id="ENSSAUT00010037761.1">
    <property type="protein sequence ID" value="ENSSAUP00010035850.1"/>
    <property type="gene ID" value="ENSSAUG00010015171.1"/>
</dbReference>
<dbReference type="Proteomes" id="UP000472265">
    <property type="component" value="Chromosome 22"/>
</dbReference>
<evidence type="ECO:0000313" key="8">
    <source>
        <dbReference type="Proteomes" id="UP000472265"/>
    </source>
</evidence>
<keyword evidence="4" id="KW-0175">Coiled coil</keyword>
<gene>
    <name evidence="7" type="primary">map7b</name>
</gene>
<evidence type="ECO:0000256" key="3">
    <source>
        <dbReference type="ARBA" id="ARBA00022490"/>
    </source>
</evidence>
<organism evidence="7 8">
    <name type="scientific">Sparus aurata</name>
    <name type="common">Gilthead sea bream</name>
    <dbReference type="NCBI Taxonomy" id="8175"/>
    <lineage>
        <taxon>Eukaryota</taxon>
        <taxon>Metazoa</taxon>
        <taxon>Chordata</taxon>
        <taxon>Craniata</taxon>
        <taxon>Vertebrata</taxon>
        <taxon>Euteleostomi</taxon>
        <taxon>Actinopterygii</taxon>
        <taxon>Neopterygii</taxon>
        <taxon>Teleostei</taxon>
        <taxon>Neoteleostei</taxon>
        <taxon>Acanthomorphata</taxon>
        <taxon>Eupercaria</taxon>
        <taxon>Spariformes</taxon>
        <taxon>Sparidae</taxon>
        <taxon>Sparus</taxon>
    </lineage>
</organism>
<feature type="region of interest" description="Disordered" evidence="6">
    <location>
        <begin position="73"/>
        <end position="92"/>
    </location>
</feature>
<sequence length="591" mass="67348">MSQNPASYSQYRSEDGRASSATRPSSAGSGQTYTPTVTSTPTPTRTTSSPSINASTKTDSLIFNKIDERQRLARERRGEREKQNAIKEAQWQAREERARQHYEKQLEEKKRKLEEQRVKEDKRRAAVEEKRRQKMEEDKARHEAVMRRTLERSQRTRQKPNRWSWGGALNTNTPSTPAGFVESAFLYPLDLAGLEHMQSAFSFYRRYGMTSQYSDRRSVSTMNLSKHTDPIITKRLSSSSATLLHSPDRGLRRLPLTPWESNVVNRLQQPTHSYLARSRSAMSLSGEQTVSCHPMGSMSFKALQAQPLPHCRSHDRSLSKETASSSAKTARRKTTGATQGKDRDHVRKSWSNLSLPLAPILTLPPNKRSSSPGKKTSKVTATSPGRPPQKSSGRPPTPKLLKSPGAEDPGNLRPFRITPEIPQPTRAQGEEEEERVLSPPQPRPQPLGQNKPSSDHIPAAASSENISSPPAYKPSAGTTDPEEASRILAENRRLAREQREREEEERRQQEEQARLAKEEMARRKAEERAKREEEAQRLAEERRAKEEEEEKKDEEERLQKEREEAERLQKQVRESVPVDLWRHPRSLSFSQ</sequence>
<dbReference type="PANTHER" id="PTHR15073:SF1">
    <property type="entry name" value="RETICULOCYTE-BINDING PROTEIN HOMOLOG 2A"/>
    <property type="match status" value="1"/>
</dbReference>
<dbReference type="PANTHER" id="PTHR15073">
    <property type="entry name" value="MICROTUBULE-ASSOCIATED PROTEIN"/>
    <property type="match status" value="1"/>
</dbReference>